<evidence type="ECO:0000313" key="3">
    <source>
        <dbReference type="Proteomes" id="UP000199614"/>
    </source>
</evidence>
<dbReference type="STRING" id="260086.SAMN05216207_104636"/>
<gene>
    <name evidence="2" type="ORF">SAMN05216207_104636</name>
</gene>
<keyword evidence="3" id="KW-1185">Reference proteome</keyword>
<dbReference type="Proteomes" id="UP000199614">
    <property type="component" value="Unassembled WGS sequence"/>
</dbReference>
<evidence type="ECO:0000256" key="1">
    <source>
        <dbReference type="SAM" id="MobiDB-lite"/>
    </source>
</evidence>
<accession>A0A1I5GFU0</accession>
<evidence type="ECO:0000313" key="2">
    <source>
        <dbReference type="EMBL" id="SFO34918.1"/>
    </source>
</evidence>
<feature type="compositionally biased region" description="Low complexity" evidence="1">
    <location>
        <begin position="1"/>
        <end position="16"/>
    </location>
</feature>
<protein>
    <submittedName>
        <fullName evidence="2">Uncharacterized protein</fullName>
    </submittedName>
</protein>
<feature type="region of interest" description="Disordered" evidence="1">
    <location>
        <begin position="232"/>
        <end position="255"/>
    </location>
</feature>
<organism evidence="2 3">
    <name type="scientific">Pseudonocardia ammonioxydans</name>
    <dbReference type="NCBI Taxonomy" id="260086"/>
    <lineage>
        <taxon>Bacteria</taxon>
        <taxon>Bacillati</taxon>
        <taxon>Actinomycetota</taxon>
        <taxon>Actinomycetes</taxon>
        <taxon>Pseudonocardiales</taxon>
        <taxon>Pseudonocardiaceae</taxon>
        <taxon>Pseudonocardia</taxon>
    </lineage>
</organism>
<feature type="region of interest" description="Disordered" evidence="1">
    <location>
        <begin position="1"/>
        <end position="71"/>
    </location>
</feature>
<proteinExistence type="predicted"/>
<reference evidence="2 3" key="1">
    <citation type="submission" date="2016-10" db="EMBL/GenBank/DDBJ databases">
        <authorList>
            <person name="de Groot N.N."/>
        </authorList>
    </citation>
    <scope>NUCLEOTIDE SEQUENCE [LARGE SCALE GENOMIC DNA]</scope>
    <source>
        <strain evidence="2 3">CGMCC 4.1877</strain>
    </source>
</reference>
<name>A0A1I5GFU0_PSUAM</name>
<dbReference type="AlphaFoldDB" id="A0A1I5GFU0"/>
<dbReference type="RefSeq" id="WP_177238765.1">
    <property type="nucleotide sequence ID" value="NZ_FOUY01000046.1"/>
</dbReference>
<sequence length="340" mass="35263">MAGVGAARVDVVAGPAPALPSVPARPDVPASPDRQRRSQGPVALAPEHRRRGAEAAEVGTLGHGLGPESSASRRVGEAARAVLGASPAGWVPLVRLGAALVSTVPGGRFDVADPDDVAILARMLAAWTSRWRRFGVEFGEVAGGSVWTARCPSRNAETSTLWVAIADRWSLARWAQRAERERPPEPAVPEPVAAAGLAAVADALAPDADRVAEGRRSVAWLRAAAVAGGAPWPPPVFWPSTGRPPRPEERPPPVTAGMTDVPGCVHGLPTWTGTRCFPAGRDGWRCRRCGRVTPVTPTVAGPRLLACRCVVGEIACLHPVGGPLAPRPAGAGRGPARGAR</sequence>
<dbReference type="EMBL" id="FOUY01000046">
    <property type="protein sequence ID" value="SFO34918.1"/>
    <property type="molecule type" value="Genomic_DNA"/>
</dbReference>